<dbReference type="InterPro" id="IPR013611">
    <property type="entry name" value="Transp-assoc_OB_typ2"/>
</dbReference>
<dbReference type="SUPFAM" id="SSF50331">
    <property type="entry name" value="MOP-like"/>
    <property type="match status" value="1"/>
</dbReference>
<dbReference type="Pfam" id="PF08402">
    <property type="entry name" value="TOBE_2"/>
    <property type="match status" value="1"/>
</dbReference>
<dbReference type="InterPro" id="IPR027417">
    <property type="entry name" value="P-loop_NTPase"/>
</dbReference>
<dbReference type="PANTHER" id="PTHR42781">
    <property type="entry name" value="SPERMIDINE/PUTRESCINE IMPORT ATP-BINDING PROTEIN POTA"/>
    <property type="match status" value="1"/>
</dbReference>
<dbReference type="PROSITE" id="PS50893">
    <property type="entry name" value="ABC_TRANSPORTER_2"/>
    <property type="match status" value="1"/>
</dbReference>
<dbReference type="GO" id="GO:0005524">
    <property type="term" value="F:ATP binding"/>
    <property type="evidence" value="ECO:0007669"/>
    <property type="project" value="UniProtKB-KW"/>
</dbReference>
<dbReference type="InterPro" id="IPR050093">
    <property type="entry name" value="ABC_SmlMolc_Importer"/>
</dbReference>
<evidence type="ECO:0000256" key="1">
    <source>
        <dbReference type="ARBA" id="ARBA00022448"/>
    </source>
</evidence>
<accession>A0ABS7AH97</accession>
<evidence type="ECO:0000256" key="3">
    <source>
        <dbReference type="ARBA" id="ARBA00022840"/>
    </source>
</evidence>
<organism evidence="5 6">
    <name type="scientific">Roseomonas alba</name>
    <dbReference type="NCBI Taxonomy" id="2846776"/>
    <lineage>
        <taxon>Bacteria</taxon>
        <taxon>Pseudomonadati</taxon>
        <taxon>Pseudomonadota</taxon>
        <taxon>Alphaproteobacteria</taxon>
        <taxon>Acetobacterales</taxon>
        <taxon>Roseomonadaceae</taxon>
        <taxon>Roseomonas</taxon>
    </lineage>
</organism>
<dbReference type="Gene3D" id="3.40.50.300">
    <property type="entry name" value="P-loop containing nucleotide triphosphate hydrolases"/>
    <property type="match status" value="1"/>
</dbReference>
<comment type="caution">
    <text evidence="5">The sequence shown here is derived from an EMBL/GenBank/DDBJ whole genome shotgun (WGS) entry which is preliminary data.</text>
</comment>
<name>A0ABS7AH97_9PROT</name>
<dbReference type="InterPro" id="IPR008995">
    <property type="entry name" value="Mo/tungstate-bd_C_term_dom"/>
</dbReference>
<dbReference type="SMART" id="SM00382">
    <property type="entry name" value="AAA"/>
    <property type="match status" value="1"/>
</dbReference>
<dbReference type="Pfam" id="PF00005">
    <property type="entry name" value="ABC_tran"/>
    <property type="match status" value="1"/>
</dbReference>
<keyword evidence="6" id="KW-1185">Reference proteome</keyword>
<dbReference type="PROSITE" id="PS00211">
    <property type="entry name" value="ABC_TRANSPORTER_1"/>
    <property type="match status" value="1"/>
</dbReference>
<evidence type="ECO:0000313" key="5">
    <source>
        <dbReference type="EMBL" id="MBW6401679.1"/>
    </source>
</evidence>
<dbReference type="EMBL" id="JAHYBZ010000013">
    <property type="protein sequence ID" value="MBW6401679.1"/>
    <property type="molecule type" value="Genomic_DNA"/>
</dbReference>
<evidence type="ECO:0000256" key="2">
    <source>
        <dbReference type="ARBA" id="ARBA00022741"/>
    </source>
</evidence>
<evidence type="ECO:0000259" key="4">
    <source>
        <dbReference type="PROSITE" id="PS50893"/>
    </source>
</evidence>
<sequence length="344" mass="36962">MPSAATKGRLRLDRITKTFGALRAVDGVDLDIEAGEFIAFLGPSGCGKTTLLRIIAGFEAADSGRAALDGRELGRLPPNRRDVGLVFQNLALFPHLSVAQNVAFGLELRGHAKEAIAQEVAQALALVELGALSGRRIQQLSGGQRQRVALARALVLEPAVLLLDEPLSALDLKLRRQLQQELKALQRRTRTTFIFVTHDQEEALSMADRVAVFNHGKLEQFGSPRDLYQRPASRFVADFVGEANIRDAAQLAAFGVRPPPRSLLVIRPEDCAIGAAATSLPARREGVIETIDYIGPHARLRIGLDEAAEPWVVLIHGGAVGDLAPGARTVLGFDPARAASVPAQ</sequence>
<protein>
    <submittedName>
        <fullName evidence="5">ABC transporter ATP-binding protein</fullName>
    </submittedName>
</protein>
<feature type="domain" description="ABC transporter" evidence="4">
    <location>
        <begin position="10"/>
        <end position="240"/>
    </location>
</feature>
<dbReference type="InterPro" id="IPR003593">
    <property type="entry name" value="AAA+_ATPase"/>
</dbReference>
<keyword evidence="1" id="KW-0813">Transport</keyword>
<dbReference type="InterPro" id="IPR017871">
    <property type="entry name" value="ABC_transporter-like_CS"/>
</dbReference>
<keyword evidence="3 5" id="KW-0067">ATP-binding</keyword>
<keyword evidence="2" id="KW-0547">Nucleotide-binding</keyword>
<gene>
    <name evidence="5" type="ORF">KPL78_27755</name>
</gene>
<proteinExistence type="predicted"/>
<dbReference type="Proteomes" id="UP001196565">
    <property type="component" value="Unassembled WGS sequence"/>
</dbReference>
<evidence type="ECO:0000313" key="6">
    <source>
        <dbReference type="Proteomes" id="UP001196565"/>
    </source>
</evidence>
<dbReference type="PANTHER" id="PTHR42781:SF4">
    <property type="entry name" value="SPERMIDINE_PUTRESCINE IMPORT ATP-BINDING PROTEIN POTA"/>
    <property type="match status" value="1"/>
</dbReference>
<dbReference type="InterPro" id="IPR003439">
    <property type="entry name" value="ABC_transporter-like_ATP-bd"/>
</dbReference>
<reference evidence="5 6" key="1">
    <citation type="submission" date="2021-07" db="EMBL/GenBank/DDBJ databases">
        <authorList>
            <person name="So Y."/>
        </authorList>
    </citation>
    <scope>NUCLEOTIDE SEQUENCE [LARGE SCALE GENOMIC DNA]</scope>
    <source>
        <strain evidence="5 6">HJA6</strain>
    </source>
</reference>
<dbReference type="SUPFAM" id="SSF52540">
    <property type="entry name" value="P-loop containing nucleoside triphosphate hydrolases"/>
    <property type="match status" value="1"/>
</dbReference>